<evidence type="ECO:0008006" key="4">
    <source>
        <dbReference type="Google" id="ProtNLM"/>
    </source>
</evidence>
<gene>
    <name evidence="2" type="ORF">SAMN05216552_100455</name>
</gene>
<keyword evidence="1" id="KW-0472">Membrane</keyword>
<keyword evidence="1" id="KW-1133">Transmembrane helix</keyword>
<dbReference type="AlphaFoldDB" id="A0A1I7GRU7"/>
<organism evidence="2 3">
    <name type="scientific">Pseudoduganella namucuonensis</name>
    <dbReference type="NCBI Taxonomy" id="1035707"/>
    <lineage>
        <taxon>Bacteria</taxon>
        <taxon>Pseudomonadati</taxon>
        <taxon>Pseudomonadota</taxon>
        <taxon>Betaproteobacteria</taxon>
        <taxon>Burkholderiales</taxon>
        <taxon>Oxalobacteraceae</taxon>
        <taxon>Telluria group</taxon>
        <taxon>Pseudoduganella</taxon>
    </lineage>
</organism>
<name>A0A1I7GRU7_9BURK</name>
<dbReference type="RefSeq" id="WP_093554492.1">
    <property type="nucleotide sequence ID" value="NZ_FPBO01000004.1"/>
</dbReference>
<evidence type="ECO:0000313" key="2">
    <source>
        <dbReference type="EMBL" id="SFU51101.1"/>
    </source>
</evidence>
<protein>
    <recommendedName>
        <fullName evidence="4">DUF1360 domain-containing protein</fullName>
    </recommendedName>
</protein>
<dbReference type="EMBL" id="FPBO01000004">
    <property type="protein sequence ID" value="SFU51101.1"/>
    <property type="molecule type" value="Genomic_DNA"/>
</dbReference>
<accession>A0A1I7GRU7</accession>
<proteinExistence type="predicted"/>
<dbReference type="STRING" id="1035707.SAMN05216552_100455"/>
<evidence type="ECO:0000313" key="3">
    <source>
        <dbReference type="Proteomes" id="UP000199391"/>
    </source>
</evidence>
<keyword evidence="3" id="KW-1185">Reference proteome</keyword>
<keyword evidence="1" id="KW-0812">Transmembrane</keyword>
<evidence type="ECO:0000256" key="1">
    <source>
        <dbReference type="SAM" id="Phobius"/>
    </source>
</evidence>
<dbReference type="OrthoDB" id="123391at2"/>
<reference evidence="3" key="1">
    <citation type="submission" date="2016-10" db="EMBL/GenBank/DDBJ databases">
        <authorList>
            <person name="Varghese N."/>
            <person name="Submissions S."/>
        </authorList>
    </citation>
    <scope>NUCLEOTIDE SEQUENCE [LARGE SCALE GENOMIC DNA]</scope>
    <source>
        <strain evidence="3">CGMCC 1.11014</strain>
    </source>
</reference>
<dbReference type="Proteomes" id="UP000199391">
    <property type="component" value="Unassembled WGS sequence"/>
</dbReference>
<sequence length="99" mass="10714">MESAWYGLLLGALAVWRVSHLVHAEDGPWDMVARLRGAAGDGMAGRTMDCFYCLSLWIAAPVAAPLATGWLHFFLLWPALSGAAILMERAHAALGPEEH</sequence>
<feature type="transmembrane region" description="Helical" evidence="1">
    <location>
        <begin position="56"/>
        <end position="80"/>
    </location>
</feature>